<dbReference type="InterPro" id="IPR036412">
    <property type="entry name" value="HAD-like_sf"/>
</dbReference>
<organism evidence="9 11">
    <name type="scientific">Aquamicrobium defluvii</name>
    <dbReference type="NCBI Taxonomy" id="69279"/>
    <lineage>
        <taxon>Bacteria</taxon>
        <taxon>Pseudomonadati</taxon>
        <taxon>Pseudomonadota</taxon>
        <taxon>Alphaproteobacteria</taxon>
        <taxon>Hyphomicrobiales</taxon>
        <taxon>Phyllobacteriaceae</taxon>
        <taxon>Aquamicrobium</taxon>
    </lineage>
</organism>
<evidence type="ECO:0000313" key="9">
    <source>
        <dbReference type="EMBL" id="EXL09362.1"/>
    </source>
</evidence>
<dbReference type="GO" id="GO:0005737">
    <property type="term" value="C:cytoplasm"/>
    <property type="evidence" value="ECO:0007669"/>
    <property type="project" value="UniProtKB-SubCell"/>
</dbReference>
<name>A0A011TZ14_9HYPH</name>
<dbReference type="GO" id="GO:0005975">
    <property type="term" value="P:carbohydrate metabolic process"/>
    <property type="evidence" value="ECO:0007669"/>
    <property type="project" value="InterPro"/>
</dbReference>
<keyword evidence="12" id="KW-1185">Reference proteome</keyword>
<dbReference type="SUPFAM" id="SSF56784">
    <property type="entry name" value="HAD-like"/>
    <property type="match status" value="1"/>
</dbReference>
<dbReference type="GO" id="GO:0016791">
    <property type="term" value="F:phosphatase activity"/>
    <property type="evidence" value="ECO:0007669"/>
    <property type="project" value="InterPro"/>
</dbReference>
<dbReference type="EMBL" id="SNZF01000006">
    <property type="protein sequence ID" value="TDR36200.1"/>
    <property type="molecule type" value="Genomic_DNA"/>
</dbReference>
<keyword evidence="5" id="KW-0378">Hydrolase</keyword>
<sequence>MAVRQAVFLVGGKGTRLGTVTAATPKPLLPITPDMLLIDLLIEEAVRHGFTDIVLLAGHLGDSVERLYHGRRIREATVRVIREPEPAGTGGALRHAAGILDPWFLLANGDSWFDINLRALTLAPPRAGLARIALRPMADTARYGSVELHGRRITAFTEKKAAAGSGPVPGLINGGLYLLRRAILDRIAGPCSIEQDVFPALVRQGAVEGRVFDGYFLDIGLPETLAQARRELPMRLARPAAFLDRDGVLNIDHGYTHRPEQLRWMEGAREAVLALNEAGYLVFVVTNQAGVAHGFYHEADVHAFHARMQAELADMGAHIDAFYHCPFHPDATIRRYRHPSHPDRKPNPGMLLKAQREWRIRDRGSFLIGDRESDIEAANRAGIPAMLFDGTNLLATVRQALAAVRPAPGAPTPIPISIETPAMQAG</sequence>
<dbReference type="Pfam" id="PF00483">
    <property type="entry name" value="NTP_transferase"/>
    <property type="match status" value="1"/>
</dbReference>
<accession>A0A011TZ14</accession>
<dbReference type="PANTHER" id="PTHR42891:SF1">
    <property type="entry name" value="D-GLYCERO-BETA-D-MANNO-HEPTOSE-1,7-BISPHOSPHATE 7-PHOSPHATASE"/>
    <property type="match status" value="1"/>
</dbReference>
<feature type="domain" description="Nucleotidyl transferase" evidence="8">
    <location>
        <begin position="6"/>
        <end position="231"/>
    </location>
</feature>
<dbReference type="PATRIC" id="fig|69279.3.peg.1360"/>
<evidence type="ECO:0000256" key="7">
    <source>
        <dbReference type="ARBA" id="ARBA00031828"/>
    </source>
</evidence>
<proteinExistence type="inferred from homology"/>
<dbReference type="eggNOG" id="COG0241">
    <property type="taxonomic scope" value="Bacteria"/>
</dbReference>
<dbReference type="EMBL" id="JENY01000007">
    <property type="protein sequence ID" value="EXL09362.1"/>
    <property type="molecule type" value="Genomic_DNA"/>
</dbReference>
<dbReference type="Pfam" id="PF13242">
    <property type="entry name" value="Hydrolase_like"/>
    <property type="match status" value="1"/>
</dbReference>
<evidence type="ECO:0000256" key="6">
    <source>
        <dbReference type="ARBA" id="ARBA00023277"/>
    </source>
</evidence>
<dbReference type="Gene3D" id="3.90.550.10">
    <property type="entry name" value="Spore Coat Polysaccharide Biosynthesis Protein SpsA, Chain A"/>
    <property type="match status" value="1"/>
</dbReference>
<dbReference type="OrthoDB" id="9801810at2"/>
<dbReference type="InterPro" id="IPR004446">
    <property type="entry name" value="Heptose_bisP_phosphatase"/>
</dbReference>
<dbReference type="HOGENOM" id="CLU_028110_0_0_5"/>
<evidence type="ECO:0000259" key="8">
    <source>
        <dbReference type="Pfam" id="PF00483"/>
    </source>
</evidence>
<gene>
    <name evidence="9" type="ORF">BG36_22195</name>
    <name evidence="10" type="ORF">DES43_10699</name>
</gene>
<keyword evidence="6" id="KW-0119">Carbohydrate metabolism</keyword>
<comment type="similarity">
    <text evidence="2">Belongs to the GmhB family.</text>
</comment>
<dbReference type="AlphaFoldDB" id="A0A011TZ14"/>
<evidence type="ECO:0000256" key="1">
    <source>
        <dbReference type="ARBA" id="ARBA00004496"/>
    </source>
</evidence>
<dbReference type="SUPFAM" id="SSF53448">
    <property type="entry name" value="Nucleotide-diphospho-sugar transferases"/>
    <property type="match status" value="1"/>
</dbReference>
<dbReference type="Gene3D" id="3.40.50.1000">
    <property type="entry name" value="HAD superfamily/HAD-like"/>
    <property type="match status" value="1"/>
</dbReference>
<dbReference type="InterPro" id="IPR006543">
    <property type="entry name" value="Histidinol-phos"/>
</dbReference>
<dbReference type="CDD" id="cd07503">
    <property type="entry name" value="HAD_HisB-N"/>
    <property type="match status" value="1"/>
</dbReference>
<keyword evidence="3" id="KW-0963">Cytoplasm</keyword>
<dbReference type="InterPro" id="IPR023214">
    <property type="entry name" value="HAD_sf"/>
</dbReference>
<dbReference type="NCBIfam" id="TIGR01662">
    <property type="entry name" value="HAD-SF-IIIA"/>
    <property type="match status" value="1"/>
</dbReference>
<evidence type="ECO:0000313" key="12">
    <source>
        <dbReference type="Proteomes" id="UP000294958"/>
    </source>
</evidence>
<dbReference type="InterPro" id="IPR029044">
    <property type="entry name" value="Nucleotide-diphossugar_trans"/>
</dbReference>
<comment type="subcellular location">
    <subcellularLocation>
        <location evidence="1">Cytoplasm</location>
    </subcellularLocation>
</comment>
<evidence type="ECO:0000313" key="11">
    <source>
        <dbReference type="Proteomes" id="UP000019849"/>
    </source>
</evidence>
<evidence type="ECO:0000313" key="10">
    <source>
        <dbReference type="EMBL" id="TDR36200.1"/>
    </source>
</evidence>
<dbReference type="STRING" id="69279.BG36_22195"/>
<evidence type="ECO:0000256" key="5">
    <source>
        <dbReference type="ARBA" id="ARBA00022801"/>
    </source>
</evidence>
<dbReference type="NCBIfam" id="TIGR01656">
    <property type="entry name" value="Histidinol-ppas"/>
    <property type="match status" value="1"/>
</dbReference>
<protein>
    <recommendedName>
        <fullName evidence="7">D,D-heptose 1,7-bisphosphate phosphatase</fullName>
    </recommendedName>
</protein>
<dbReference type="PANTHER" id="PTHR42891">
    <property type="entry name" value="D-GLYCERO-BETA-D-MANNO-HEPTOSE-1,7-BISPHOSPHATE 7-PHOSPHATASE"/>
    <property type="match status" value="1"/>
</dbReference>
<reference evidence="10 12" key="2">
    <citation type="submission" date="2019-03" db="EMBL/GenBank/DDBJ databases">
        <title>Genomic Encyclopedia of Type Strains, Phase IV (KMG-IV): sequencing the most valuable type-strain genomes for metagenomic binning, comparative biology and taxonomic classification.</title>
        <authorList>
            <person name="Goeker M."/>
        </authorList>
    </citation>
    <scope>NUCLEOTIDE SEQUENCE [LARGE SCALE GENOMIC DNA]</scope>
    <source>
        <strain evidence="10 12">DSM 11603</strain>
    </source>
</reference>
<evidence type="ECO:0000256" key="2">
    <source>
        <dbReference type="ARBA" id="ARBA00005628"/>
    </source>
</evidence>
<evidence type="ECO:0000256" key="4">
    <source>
        <dbReference type="ARBA" id="ARBA00022723"/>
    </source>
</evidence>
<dbReference type="InterPro" id="IPR005835">
    <property type="entry name" value="NTP_transferase_dom"/>
</dbReference>
<comment type="caution">
    <text evidence="9">The sequence shown here is derived from an EMBL/GenBank/DDBJ whole genome shotgun (WGS) entry which is preliminary data.</text>
</comment>
<dbReference type="Proteomes" id="UP000294958">
    <property type="component" value="Unassembled WGS sequence"/>
</dbReference>
<reference evidence="9 11" key="1">
    <citation type="submission" date="2014-02" db="EMBL/GenBank/DDBJ databases">
        <title>Aquamicrobium defluvii Genome sequencing.</title>
        <authorList>
            <person name="Wang X."/>
        </authorList>
    </citation>
    <scope>NUCLEOTIDE SEQUENCE [LARGE SCALE GENOMIC DNA]</scope>
    <source>
        <strain evidence="9 11">W13Z1</strain>
    </source>
</reference>
<dbReference type="Proteomes" id="UP000019849">
    <property type="component" value="Unassembled WGS sequence"/>
</dbReference>
<keyword evidence="4" id="KW-0479">Metal-binding</keyword>
<dbReference type="eggNOG" id="COG1208">
    <property type="taxonomic scope" value="Bacteria"/>
</dbReference>
<evidence type="ECO:0000256" key="3">
    <source>
        <dbReference type="ARBA" id="ARBA00022490"/>
    </source>
</evidence>
<dbReference type="CDD" id="cd06915">
    <property type="entry name" value="NTP_transferase_WcbM_like"/>
    <property type="match status" value="1"/>
</dbReference>
<dbReference type="RefSeq" id="WP_063608052.1">
    <property type="nucleotide sequence ID" value="NZ_KK073881.1"/>
</dbReference>
<dbReference type="GO" id="GO:0046872">
    <property type="term" value="F:metal ion binding"/>
    <property type="evidence" value="ECO:0007669"/>
    <property type="project" value="UniProtKB-KW"/>
</dbReference>
<dbReference type="InterPro" id="IPR006549">
    <property type="entry name" value="HAD-SF_hydro_IIIA"/>
</dbReference>